<keyword evidence="4 5" id="KW-0472">Membrane</keyword>
<keyword evidence="5" id="KW-0830">Ubiquinone</keyword>
<feature type="transmembrane region" description="Helical" evidence="5">
    <location>
        <begin position="450"/>
        <end position="472"/>
    </location>
</feature>
<dbReference type="EC" id="7.1.1.-" evidence="5"/>
<dbReference type="GO" id="GO:0050136">
    <property type="term" value="F:NADH dehydrogenase (quinone) (non-electrogenic) activity"/>
    <property type="evidence" value="ECO:0007669"/>
    <property type="project" value="UniProtKB-UniRule"/>
</dbReference>
<keyword evidence="3 5" id="KW-1133">Transmembrane helix</keyword>
<feature type="transmembrane region" description="Helical" evidence="5">
    <location>
        <begin position="375"/>
        <end position="397"/>
    </location>
</feature>
<feature type="transmembrane region" description="Helical" evidence="5">
    <location>
        <begin position="409"/>
        <end position="430"/>
    </location>
</feature>
<evidence type="ECO:0000259" key="7">
    <source>
        <dbReference type="Pfam" id="PF00361"/>
    </source>
</evidence>
<comment type="similarity">
    <text evidence="5">Belongs to the complex I subunit 2 family.</text>
</comment>
<comment type="subunit">
    <text evidence="5">NDH-1 is composed of 14 different subunits. Subunits NuoA, H, J, K, L, M, N constitute the membrane sector of the complex.</text>
</comment>
<comment type="catalytic activity">
    <reaction evidence="5">
        <text>a quinone + NADH + 5 H(+)(in) = a quinol + NAD(+) + 4 H(+)(out)</text>
        <dbReference type="Rhea" id="RHEA:57888"/>
        <dbReference type="ChEBI" id="CHEBI:15378"/>
        <dbReference type="ChEBI" id="CHEBI:24646"/>
        <dbReference type="ChEBI" id="CHEBI:57540"/>
        <dbReference type="ChEBI" id="CHEBI:57945"/>
        <dbReference type="ChEBI" id="CHEBI:132124"/>
    </reaction>
</comment>
<proteinExistence type="inferred from homology"/>
<dbReference type="NCBIfam" id="TIGR01770">
    <property type="entry name" value="NDH_I_N"/>
    <property type="match status" value="1"/>
</dbReference>
<keyword evidence="5" id="KW-1003">Cell membrane</keyword>
<evidence type="ECO:0000256" key="4">
    <source>
        <dbReference type="ARBA" id="ARBA00023136"/>
    </source>
</evidence>
<dbReference type="GO" id="GO:0005886">
    <property type="term" value="C:plasma membrane"/>
    <property type="evidence" value="ECO:0007669"/>
    <property type="project" value="UniProtKB-SubCell"/>
</dbReference>
<sequence>MLIELSYLLPLIIVGVGAIVLMVLSPVKYFSMEHFSLMSFSVILMALGSNVYYFGELRTSFPFEDIFSKMIIDDSYAVYFDSILLSGALVTSLVGTHYFQTKRHFKKEFFSLFLFSVFGMMLLVHANELITAFIALEIASLSLYVMVGFQKNDDRRVEASYQYLVLGSLSGIFFLLGTALIYAGLGTTVLGDLGRALDAMMGRDVSLVVIGGTFLLVTFLFKISAFPFHNWTIDVYDGSPLPVTAFMAATFKVAIFGFILRLMLVDLDPIRDMWDSLFVVIIIATLLYGSLMAIIQKSLKRMLAASSIVHTGYLLIAFVSIGVLGESASSSIIYYLVAYFLSAMGAFGLISYITSDDQKRVTYEDFRGFAHVHPYMAAMLSIFMLSLAGLPTTIGFVGKFYIFTGAIEAGYTLLAVCGVSATFVSIYYYFKLIALMYFYPACESEYENVLTLRGITPITIGFIALAVIWGGIGNTFIAYFPGVDFLIDTARLSYMSLFIK</sequence>
<dbReference type="GO" id="GO:0012505">
    <property type="term" value="C:endomembrane system"/>
    <property type="evidence" value="ECO:0007669"/>
    <property type="project" value="UniProtKB-SubCell"/>
</dbReference>
<evidence type="ECO:0000256" key="2">
    <source>
        <dbReference type="ARBA" id="ARBA00022692"/>
    </source>
</evidence>
<name>I3XUV4_SULBS</name>
<dbReference type="HAMAP" id="MF_00445">
    <property type="entry name" value="NDH1_NuoN_1"/>
    <property type="match status" value="1"/>
</dbReference>
<feature type="transmembrane region" description="Helical" evidence="5">
    <location>
        <begin position="75"/>
        <end position="96"/>
    </location>
</feature>
<keyword evidence="9" id="KW-1185">Reference proteome</keyword>
<dbReference type="RefSeq" id="WP_014768608.1">
    <property type="nucleotide sequence ID" value="NC_018002.1"/>
</dbReference>
<dbReference type="HOGENOM" id="CLU_007100_1_1_7"/>
<keyword evidence="2 5" id="KW-0812">Transmembrane</keyword>
<feature type="transmembrane region" description="Helical" evidence="5">
    <location>
        <begin position="161"/>
        <end position="185"/>
    </location>
</feature>
<dbReference type="PATRIC" id="fig|760154.4.peg.407"/>
<keyword evidence="5" id="KW-0874">Quinone</keyword>
<feature type="transmembrane region" description="Helical" evidence="5">
    <location>
        <begin position="205"/>
        <end position="228"/>
    </location>
</feature>
<dbReference type="GO" id="GO:0042773">
    <property type="term" value="P:ATP synthesis coupled electron transport"/>
    <property type="evidence" value="ECO:0007669"/>
    <property type="project" value="InterPro"/>
</dbReference>
<feature type="transmembrane region" description="Helical" evidence="5">
    <location>
        <begin position="130"/>
        <end position="149"/>
    </location>
</feature>
<keyword evidence="5" id="KW-0813">Transport</keyword>
<feature type="transmembrane region" description="Helical" evidence="5">
    <location>
        <begin position="302"/>
        <end position="325"/>
    </location>
</feature>
<dbReference type="EMBL" id="CP003333">
    <property type="protein sequence ID" value="AFL67728.1"/>
    <property type="molecule type" value="Genomic_DNA"/>
</dbReference>
<keyword evidence="5" id="KW-0520">NAD</keyword>
<evidence type="ECO:0000256" key="6">
    <source>
        <dbReference type="RuleBase" id="RU000320"/>
    </source>
</evidence>
<evidence type="ECO:0000256" key="5">
    <source>
        <dbReference type="HAMAP-Rule" id="MF_00445"/>
    </source>
</evidence>
<dbReference type="eggNOG" id="COG1007">
    <property type="taxonomic scope" value="Bacteria"/>
</dbReference>
<dbReference type="Proteomes" id="UP000006176">
    <property type="component" value="Chromosome"/>
</dbReference>
<evidence type="ECO:0000256" key="1">
    <source>
        <dbReference type="ARBA" id="ARBA00004127"/>
    </source>
</evidence>
<evidence type="ECO:0000313" key="9">
    <source>
        <dbReference type="Proteomes" id="UP000006176"/>
    </source>
</evidence>
<dbReference type="PANTHER" id="PTHR22773">
    <property type="entry name" value="NADH DEHYDROGENASE"/>
    <property type="match status" value="1"/>
</dbReference>
<reference evidence="8 9" key="1">
    <citation type="submission" date="2012-06" db="EMBL/GenBank/DDBJ databases">
        <title>Complete sequence of Sulfurospirillum barnesii SES-3.</title>
        <authorList>
            <consortium name="US DOE Joint Genome Institute"/>
            <person name="Lucas S."/>
            <person name="Han J."/>
            <person name="Lapidus A."/>
            <person name="Cheng J.-F."/>
            <person name="Goodwin L."/>
            <person name="Pitluck S."/>
            <person name="Peters L."/>
            <person name="Ovchinnikova G."/>
            <person name="Lu M."/>
            <person name="Detter J.C."/>
            <person name="Han C."/>
            <person name="Tapia R."/>
            <person name="Land M."/>
            <person name="Hauser L."/>
            <person name="Kyrpides N."/>
            <person name="Ivanova N."/>
            <person name="Pagani I."/>
            <person name="Stolz J."/>
            <person name="Arkin A."/>
            <person name="Dehal P."/>
            <person name="Oremland R."/>
            <person name="Saltikov C."/>
            <person name="Basu P."/>
            <person name="Hollibaugh J."/>
            <person name="Newman D."/>
            <person name="Stolyar S."/>
            <person name="Hazen T."/>
            <person name="Woyke T."/>
        </authorList>
    </citation>
    <scope>NUCLEOTIDE SEQUENCE [LARGE SCALE GENOMIC DNA]</scope>
    <source>
        <strain evidence="9">ATCC 700032 / DSM 10660 / SES-3</strain>
    </source>
</reference>
<feature type="transmembrane region" description="Helical" evidence="5">
    <location>
        <begin position="240"/>
        <end position="264"/>
    </location>
</feature>
<keyword evidence="5" id="KW-1278">Translocase</keyword>
<feature type="transmembrane region" description="Helical" evidence="5">
    <location>
        <begin position="36"/>
        <end position="55"/>
    </location>
</feature>
<feature type="transmembrane region" description="Helical" evidence="5">
    <location>
        <begin position="108"/>
        <end position="124"/>
    </location>
</feature>
<feature type="domain" description="NADH:quinone oxidoreductase/Mrp antiporter transmembrane" evidence="7">
    <location>
        <begin position="126"/>
        <end position="424"/>
    </location>
</feature>
<accession>I3XUV4</accession>
<evidence type="ECO:0000256" key="3">
    <source>
        <dbReference type="ARBA" id="ARBA00022989"/>
    </source>
</evidence>
<feature type="transmembrane region" description="Helical" evidence="5">
    <location>
        <begin position="6"/>
        <end position="24"/>
    </location>
</feature>
<keyword evidence="5" id="KW-0997">Cell inner membrane</keyword>
<keyword evidence="8" id="KW-0560">Oxidoreductase</keyword>
<dbReference type="InterPro" id="IPR001750">
    <property type="entry name" value="ND/Mrp_TM"/>
</dbReference>
<dbReference type="KEGG" id="sba:Sulba_0410"/>
<dbReference type="STRING" id="760154.Sulba_0410"/>
<protein>
    <recommendedName>
        <fullName evidence="5">NADH-quinone oxidoreductase subunit N</fullName>
        <ecNumber evidence="5">7.1.1.-</ecNumber>
    </recommendedName>
    <alternativeName>
        <fullName evidence="5">NADH dehydrogenase I subunit N</fullName>
    </alternativeName>
    <alternativeName>
        <fullName evidence="5">NDH-1 subunit N</fullName>
    </alternativeName>
</protein>
<dbReference type="OrthoDB" id="9768329at2"/>
<feature type="transmembrane region" description="Helical" evidence="5">
    <location>
        <begin position="331"/>
        <end position="354"/>
    </location>
</feature>
<comment type="function">
    <text evidence="5">NDH-1 shuttles electrons from NADH, via FMN and iron-sulfur (Fe-S) centers, to quinones in the respiratory chain. The immediate electron acceptor for the enzyme in this species is believed to be ubiquinone. Couples the redox reaction to proton translocation (for every two electrons transferred, four hydrogen ions are translocated across the cytoplasmic membrane), and thus conserves the redox energy in a proton gradient.</text>
</comment>
<dbReference type="Pfam" id="PF00361">
    <property type="entry name" value="Proton_antipo_M"/>
    <property type="match status" value="1"/>
</dbReference>
<comment type="subcellular location">
    <subcellularLocation>
        <location evidence="5">Cell inner membrane</location>
        <topology evidence="5">Multi-pass membrane protein</topology>
    </subcellularLocation>
    <subcellularLocation>
        <location evidence="1">Endomembrane system</location>
        <topology evidence="1">Multi-pass membrane protein</topology>
    </subcellularLocation>
    <subcellularLocation>
        <location evidence="6">Membrane</location>
        <topology evidence="6">Multi-pass membrane protein</topology>
    </subcellularLocation>
</comment>
<dbReference type="GO" id="GO:0008137">
    <property type="term" value="F:NADH dehydrogenase (ubiquinone) activity"/>
    <property type="evidence" value="ECO:0007669"/>
    <property type="project" value="InterPro"/>
</dbReference>
<dbReference type="AlphaFoldDB" id="I3XUV4"/>
<feature type="transmembrane region" description="Helical" evidence="5">
    <location>
        <begin position="276"/>
        <end position="295"/>
    </location>
</feature>
<dbReference type="GO" id="GO:0048038">
    <property type="term" value="F:quinone binding"/>
    <property type="evidence" value="ECO:0007669"/>
    <property type="project" value="UniProtKB-KW"/>
</dbReference>
<gene>
    <name evidence="5" type="primary">nuoN</name>
    <name evidence="8" type="ordered locus">Sulba_0410</name>
</gene>
<organism evidence="8 9">
    <name type="scientific">Sulfurospirillum barnesii (strain ATCC 700032 / DSM 10660 / SES-3)</name>
    <dbReference type="NCBI Taxonomy" id="760154"/>
    <lineage>
        <taxon>Bacteria</taxon>
        <taxon>Pseudomonadati</taxon>
        <taxon>Campylobacterota</taxon>
        <taxon>Epsilonproteobacteria</taxon>
        <taxon>Campylobacterales</taxon>
        <taxon>Sulfurospirillaceae</taxon>
        <taxon>Sulfurospirillum</taxon>
    </lineage>
</organism>
<evidence type="ECO:0000313" key="8">
    <source>
        <dbReference type="EMBL" id="AFL67728.1"/>
    </source>
</evidence>
<dbReference type="InterPro" id="IPR010096">
    <property type="entry name" value="NADH-Q_OxRdtase_suN/2"/>
</dbReference>